<keyword evidence="9" id="KW-1185">Reference proteome</keyword>
<sequence>MGGKDSDDRDGPKIEETSQILNPFIHRPELNTTYDKLKLVVMSVLVVPFRVLGICICLLVCYAFAFTGLYGLSREDYNAKPLSGWRRKIRWYMGLCGRWMMFCYAFQWMKIKGRRASRDEAPILVAGPHSTFFDCNAVFWSGVPCLVNRIENLQLPFFGRKLDAVKLIYLLHE</sequence>
<keyword evidence="2 7" id="KW-0812">Transmembrane</keyword>
<evidence type="ECO:0000313" key="9">
    <source>
        <dbReference type="Proteomes" id="UP001497623"/>
    </source>
</evidence>
<keyword evidence="4" id="KW-0443">Lipid metabolism</keyword>
<keyword evidence="5 7" id="KW-0472">Membrane</keyword>
<evidence type="ECO:0000256" key="5">
    <source>
        <dbReference type="ARBA" id="ARBA00023136"/>
    </source>
</evidence>
<protein>
    <recommendedName>
        <fullName evidence="10">Lysophosphatidylcholine acyltransferase</fullName>
    </recommendedName>
</protein>
<dbReference type="GO" id="GO:0006629">
    <property type="term" value="P:lipid metabolic process"/>
    <property type="evidence" value="ECO:0007669"/>
    <property type="project" value="UniProtKB-KW"/>
</dbReference>
<feature type="non-terminal residue" evidence="8">
    <location>
        <position position="173"/>
    </location>
</feature>
<reference evidence="8 9" key="1">
    <citation type="submission" date="2024-05" db="EMBL/GenBank/DDBJ databases">
        <authorList>
            <person name="Wallberg A."/>
        </authorList>
    </citation>
    <scope>NUCLEOTIDE SEQUENCE [LARGE SCALE GENOMIC DNA]</scope>
</reference>
<dbReference type="Proteomes" id="UP001497623">
    <property type="component" value="Unassembled WGS sequence"/>
</dbReference>
<evidence type="ECO:0000256" key="6">
    <source>
        <dbReference type="ARBA" id="ARBA00023315"/>
    </source>
</evidence>
<comment type="caution">
    <text evidence="8">The sequence shown here is derived from an EMBL/GenBank/DDBJ whole genome shotgun (WGS) entry which is preliminary data.</text>
</comment>
<dbReference type="GO" id="GO:0005783">
    <property type="term" value="C:endoplasmic reticulum"/>
    <property type="evidence" value="ECO:0007669"/>
    <property type="project" value="TreeGrafter"/>
</dbReference>
<evidence type="ECO:0000313" key="8">
    <source>
        <dbReference type="EMBL" id="CAL4203919.1"/>
    </source>
</evidence>
<accession>A0AAV2SI32</accession>
<evidence type="ECO:0000256" key="1">
    <source>
        <dbReference type="ARBA" id="ARBA00022679"/>
    </source>
</evidence>
<keyword evidence="6" id="KW-0012">Acyltransferase</keyword>
<feature type="transmembrane region" description="Helical" evidence="7">
    <location>
        <begin position="89"/>
        <end position="109"/>
    </location>
</feature>
<dbReference type="GO" id="GO:0042171">
    <property type="term" value="F:lysophosphatidic acid acyltransferase activity"/>
    <property type="evidence" value="ECO:0007669"/>
    <property type="project" value="TreeGrafter"/>
</dbReference>
<dbReference type="PANTHER" id="PTHR23063:SF52">
    <property type="entry name" value="LYSOPHOSPHATIDYLCHOLINE ACYLTRANSFERASE"/>
    <property type="match status" value="1"/>
</dbReference>
<dbReference type="AlphaFoldDB" id="A0AAV2SI32"/>
<evidence type="ECO:0008006" key="10">
    <source>
        <dbReference type="Google" id="ProtNLM"/>
    </source>
</evidence>
<dbReference type="PANTHER" id="PTHR23063">
    <property type="entry name" value="PHOSPHOLIPID ACYLTRANSFERASE"/>
    <property type="match status" value="1"/>
</dbReference>
<keyword evidence="1" id="KW-0808">Transferase</keyword>
<gene>
    <name evidence="8" type="ORF">MNOR_LOCUS37821</name>
</gene>
<organism evidence="8 9">
    <name type="scientific">Meganyctiphanes norvegica</name>
    <name type="common">Northern krill</name>
    <name type="synonym">Thysanopoda norvegica</name>
    <dbReference type="NCBI Taxonomy" id="48144"/>
    <lineage>
        <taxon>Eukaryota</taxon>
        <taxon>Metazoa</taxon>
        <taxon>Ecdysozoa</taxon>
        <taxon>Arthropoda</taxon>
        <taxon>Crustacea</taxon>
        <taxon>Multicrustacea</taxon>
        <taxon>Malacostraca</taxon>
        <taxon>Eumalacostraca</taxon>
        <taxon>Eucarida</taxon>
        <taxon>Euphausiacea</taxon>
        <taxon>Euphausiidae</taxon>
        <taxon>Meganyctiphanes</taxon>
    </lineage>
</organism>
<keyword evidence="3 7" id="KW-1133">Transmembrane helix</keyword>
<evidence type="ECO:0000256" key="3">
    <source>
        <dbReference type="ARBA" id="ARBA00022989"/>
    </source>
</evidence>
<dbReference type="EMBL" id="CAXKWB010079705">
    <property type="protein sequence ID" value="CAL4203919.1"/>
    <property type="molecule type" value="Genomic_DNA"/>
</dbReference>
<feature type="transmembrane region" description="Helical" evidence="7">
    <location>
        <begin position="39"/>
        <end position="69"/>
    </location>
</feature>
<evidence type="ECO:0000256" key="4">
    <source>
        <dbReference type="ARBA" id="ARBA00023098"/>
    </source>
</evidence>
<name>A0AAV2SI32_MEGNR</name>
<evidence type="ECO:0000256" key="7">
    <source>
        <dbReference type="SAM" id="Phobius"/>
    </source>
</evidence>
<proteinExistence type="predicted"/>
<evidence type="ECO:0000256" key="2">
    <source>
        <dbReference type="ARBA" id="ARBA00022692"/>
    </source>
</evidence>